<accession>A0ABU7C679</accession>
<evidence type="ECO:0000313" key="2">
    <source>
        <dbReference type="EMBL" id="MED6258109.1"/>
    </source>
</evidence>
<feature type="compositionally biased region" description="Low complexity" evidence="1">
    <location>
        <begin position="78"/>
        <end position="93"/>
    </location>
</feature>
<reference evidence="2 3" key="1">
    <citation type="submission" date="2021-07" db="EMBL/GenBank/DDBJ databases">
        <authorList>
            <person name="Palmer J.M."/>
        </authorList>
    </citation>
    <scope>NUCLEOTIDE SEQUENCE [LARGE SCALE GENOMIC DNA]</scope>
    <source>
        <strain evidence="2 3">AT_MEX2019</strain>
        <tissue evidence="2">Muscle</tissue>
    </source>
</reference>
<dbReference type="Proteomes" id="UP001345963">
    <property type="component" value="Unassembled WGS sequence"/>
</dbReference>
<organism evidence="2 3">
    <name type="scientific">Ataeniobius toweri</name>
    <dbReference type="NCBI Taxonomy" id="208326"/>
    <lineage>
        <taxon>Eukaryota</taxon>
        <taxon>Metazoa</taxon>
        <taxon>Chordata</taxon>
        <taxon>Craniata</taxon>
        <taxon>Vertebrata</taxon>
        <taxon>Euteleostomi</taxon>
        <taxon>Actinopterygii</taxon>
        <taxon>Neopterygii</taxon>
        <taxon>Teleostei</taxon>
        <taxon>Neoteleostei</taxon>
        <taxon>Acanthomorphata</taxon>
        <taxon>Ovalentaria</taxon>
        <taxon>Atherinomorphae</taxon>
        <taxon>Cyprinodontiformes</taxon>
        <taxon>Goodeidae</taxon>
        <taxon>Ataeniobius</taxon>
    </lineage>
</organism>
<feature type="region of interest" description="Disordered" evidence="1">
    <location>
        <begin position="72"/>
        <end position="93"/>
    </location>
</feature>
<keyword evidence="3" id="KW-1185">Reference proteome</keyword>
<dbReference type="EMBL" id="JAHUTI010079996">
    <property type="protein sequence ID" value="MED6258109.1"/>
    <property type="molecule type" value="Genomic_DNA"/>
</dbReference>
<comment type="caution">
    <text evidence="2">The sequence shown here is derived from an EMBL/GenBank/DDBJ whole genome shotgun (WGS) entry which is preliminary data.</text>
</comment>
<evidence type="ECO:0008006" key="4">
    <source>
        <dbReference type="Google" id="ProtNLM"/>
    </source>
</evidence>
<proteinExistence type="predicted"/>
<evidence type="ECO:0000313" key="3">
    <source>
        <dbReference type="Proteomes" id="UP001345963"/>
    </source>
</evidence>
<evidence type="ECO:0000256" key="1">
    <source>
        <dbReference type="SAM" id="MobiDB-lite"/>
    </source>
</evidence>
<name>A0ABU7C679_9TELE</name>
<sequence length="123" mass="13020">MPDMNTAFHAQERNKCDPNYARYNICDTKYKAITGNTSILRKHLVKHKIFIKAEECTVFKSLRSTAAAPAFSTVSAPASTSDSSAGNNDDASEAAASASLSAPGYLGKGYSTGIPKPMGVIVT</sequence>
<protein>
    <recommendedName>
        <fullName evidence="4">BED-type domain-containing protein</fullName>
    </recommendedName>
</protein>
<gene>
    <name evidence="2" type="ORF">ATANTOWER_003059</name>
</gene>